<evidence type="ECO:0000313" key="3">
    <source>
        <dbReference type="EMBL" id="KAF9888606.1"/>
    </source>
</evidence>
<feature type="region of interest" description="Disordered" evidence="1">
    <location>
        <begin position="222"/>
        <end position="284"/>
    </location>
</feature>
<dbReference type="Proteomes" id="UP001194746">
    <property type="component" value="Unassembled WGS sequence"/>
</dbReference>
<feature type="domain" description="C2H2-type" evidence="2">
    <location>
        <begin position="294"/>
        <end position="316"/>
    </location>
</feature>
<protein>
    <recommendedName>
        <fullName evidence="2">C2H2-type domain-containing protein</fullName>
    </recommendedName>
</protein>
<dbReference type="InterPro" id="IPR013087">
    <property type="entry name" value="Znf_C2H2_type"/>
</dbReference>
<evidence type="ECO:0000259" key="2">
    <source>
        <dbReference type="PROSITE" id="PS00028"/>
    </source>
</evidence>
<evidence type="ECO:0000313" key="4">
    <source>
        <dbReference type="Proteomes" id="UP001194746"/>
    </source>
</evidence>
<reference evidence="3" key="2">
    <citation type="submission" date="2020-02" db="EMBL/GenBank/DDBJ databases">
        <authorList>
            <person name="Gilchrist C.L.M."/>
            <person name="Chooi Y.-H."/>
        </authorList>
    </citation>
    <scope>NUCLEOTIDE SEQUENCE</scope>
    <source>
        <strain evidence="3">MST-FP2251</strain>
    </source>
</reference>
<reference evidence="3" key="1">
    <citation type="journal article" date="2019" name="Beilstein J. Org. Chem.">
        <title>Nanangenines: drimane sesquiterpenoids as the dominant metabolite cohort of a novel Australian fungus, Aspergillus nanangensis.</title>
        <authorList>
            <person name="Lacey H.J."/>
            <person name="Gilchrist C.L.M."/>
            <person name="Crombie A."/>
            <person name="Kalaitzis J.A."/>
            <person name="Vuong D."/>
            <person name="Rutledge P.J."/>
            <person name="Turner P."/>
            <person name="Pitt J.I."/>
            <person name="Lacey E."/>
            <person name="Chooi Y.H."/>
            <person name="Piggott A.M."/>
        </authorList>
    </citation>
    <scope>NUCLEOTIDE SEQUENCE</scope>
    <source>
        <strain evidence="3">MST-FP2251</strain>
    </source>
</reference>
<feature type="region of interest" description="Disordered" evidence="1">
    <location>
        <begin position="589"/>
        <end position="609"/>
    </location>
</feature>
<gene>
    <name evidence="3" type="ORF">FE257_008538</name>
</gene>
<feature type="compositionally biased region" description="Low complexity" evidence="1">
    <location>
        <begin position="246"/>
        <end position="269"/>
    </location>
</feature>
<proteinExistence type="predicted"/>
<dbReference type="SMART" id="SM00355">
    <property type="entry name" value="ZnF_C2H2"/>
    <property type="match status" value="3"/>
</dbReference>
<evidence type="ECO:0000256" key="1">
    <source>
        <dbReference type="SAM" id="MobiDB-lite"/>
    </source>
</evidence>
<name>A0AAD4CLD0_ASPNN</name>
<comment type="caution">
    <text evidence="3">The sequence shown here is derived from an EMBL/GenBank/DDBJ whole genome shotgun (WGS) entry which is preliminary data.</text>
</comment>
<dbReference type="PROSITE" id="PS00028">
    <property type="entry name" value="ZINC_FINGER_C2H2_1"/>
    <property type="match status" value="1"/>
</dbReference>
<sequence length="609" mass="68843">MFYDYDDADCFEPEQQHLTPYTGMRSIDEIDNPIDFAPADDFLGIHIPSCVRSHSGNHHDLDFYDTANPSISRPGHGPTSDGLPASFSSVEIYLDLLNKSSLEESSPYVQVPDEVDTGLKDRLNGELSSSWASQSDHNLITGQFALDPGAEFANSAPRPFGQPSLPRRRSQYLISKMEGKVTPMYIPNAVGLDPMQRWQESPPEDEPASIVAIQNAMEETLVKHGASRQKKTQNPGSAFNHYRRPASTTSQESSASSTGSAWSSSSCSSRVKKRRARTGVPKSNKNNNKRRMFCCTFCCDCFGTRYEWVRHEKSLHLNLETWYCTPLGPSVFSSVTGKPHCAYCNAPDPTENHLSEHNYETCQALSKDLCSFRRKDHLVQHLRHVHHVRGSPLIDDWKVETKNVTSRCGFCDTALESWDERVEHLARHFRTGCTMRDWKGDHGFPPCIAAQLQNAYPPYLLGWESGSIIPFSATDKDVRDHYAQVMFRASGSVDVDNNNNNNMGSGSSNVPPSDATKSQPKNFLDVFTRHLSHYAREQMRRGIIPTDEMFQQESRRVLFDSEDTWNQTIADSPDWLLAFRRLHCDPEKNLPTQSYQYDHDHEPSPNPED</sequence>
<accession>A0AAD4CLD0</accession>
<dbReference type="AlphaFoldDB" id="A0AAD4CLD0"/>
<feature type="compositionally biased region" description="Low complexity" evidence="1">
    <location>
        <begin position="493"/>
        <end position="513"/>
    </location>
</feature>
<feature type="region of interest" description="Disordered" evidence="1">
    <location>
        <begin position="493"/>
        <end position="518"/>
    </location>
</feature>
<dbReference type="EMBL" id="VCAU01000045">
    <property type="protein sequence ID" value="KAF9888606.1"/>
    <property type="molecule type" value="Genomic_DNA"/>
</dbReference>
<organism evidence="3 4">
    <name type="scientific">Aspergillus nanangensis</name>
    <dbReference type="NCBI Taxonomy" id="2582783"/>
    <lineage>
        <taxon>Eukaryota</taxon>
        <taxon>Fungi</taxon>
        <taxon>Dikarya</taxon>
        <taxon>Ascomycota</taxon>
        <taxon>Pezizomycotina</taxon>
        <taxon>Eurotiomycetes</taxon>
        <taxon>Eurotiomycetidae</taxon>
        <taxon>Eurotiales</taxon>
        <taxon>Aspergillaceae</taxon>
        <taxon>Aspergillus</taxon>
        <taxon>Aspergillus subgen. Circumdati</taxon>
    </lineage>
</organism>
<keyword evidence="4" id="KW-1185">Reference proteome</keyword>